<dbReference type="InterPro" id="IPR036505">
    <property type="entry name" value="Amidase/PGRP_sf"/>
</dbReference>
<protein>
    <recommendedName>
        <fullName evidence="2">N-acetylmuramoyl-L-alanine amidase</fullName>
        <ecNumber evidence="2">3.5.1.28</ecNumber>
    </recommendedName>
</protein>
<evidence type="ECO:0000256" key="2">
    <source>
        <dbReference type="ARBA" id="ARBA00011901"/>
    </source>
</evidence>
<keyword evidence="5" id="KW-0732">Signal</keyword>
<dbReference type="Pfam" id="PF01510">
    <property type="entry name" value="Amidase_2"/>
    <property type="match status" value="1"/>
</dbReference>
<dbReference type="PROSITE" id="PS51318">
    <property type="entry name" value="TAT"/>
    <property type="match status" value="1"/>
</dbReference>
<dbReference type="SUPFAM" id="SSF55846">
    <property type="entry name" value="N-acetylmuramoyl-L-alanine amidase-like"/>
    <property type="match status" value="1"/>
</dbReference>
<dbReference type="InterPro" id="IPR002502">
    <property type="entry name" value="Amidase_domain"/>
</dbReference>
<comment type="caution">
    <text evidence="7">The sequence shown here is derived from an EMBL/GenBank/DDBJ whole genome shotgun (WGS) entry which is preliminary data.</text>
</comment>
<dbReference type="InterPro" id="IPR051206">
    <property type="entry name" value="NAMLAA_amidase_2"/>
</dbReference>
<organism evidence="7 8">
    <name type="scientific">Calidifontibacter indicus</name>
    <dbReference type="NCBI Taxonomy" id="419650"/>
    <lineage>
        <taxon>Bacteria</taxon>
        <taxon>Bacillati</taxon>
        <taxon>Actinomycetota</taxon>
        <taxon>Actinomycetes</taxon>
        <taxon>Micrococcales</taxon>
        <taxon>Dermacoccaceae</taxon>
        <taxon>Calidifontibacter</taxon>
    </lineage>
</organism>
<keyword evidence="3" id="KW-0378">Hydrolase</keyword>
<dbReference type="PANTHER" id="PTHR30417:SF1">
    <property type="entry name" value="N-ACETYLMURAMOYL-L-ALANINE AMIDASE AMID"/>
    <property type="match status" value="1"/>
</dbReference>
<evidence type="ECO:0000256" key="5">
    <source>
        <dbReference type="SAM" id="SignalP"/>
    </source>
</evidence>
<dbReference type="GO" id="GO:0008745">
    <property type="term" value="F:N-acetylmuramoyl-L-alanine amidase activity"/>
    <property type="evidence" value="ECO:0007669"/>
    <property type="project" value="UniProtKB-EC"/>
</dbReference>
<dbReference type="SMART" id="SM00644">
    <property type="entry name" value="Ami_2"/>
    <property type="match status" value="1"/>
</dbReference>
<gene>
    <name evidence="7" type="ORF">DFJ65_2908</name>
</gene>
<dbReference type="CDD" id="cd06583">
    <property type="entry name" value="PGRP"/>
    <property type="match status" value="1"/>
</dbReference>
<dbReference type="GO" id="GO:0071555">
    <property type="term" value="P:cell wall organization"/>
    <property type="evidence" value="ECO:0007669"/>
    <property type="project" value="UniProtKB-KW"/>
</dbReference>
<dbReference type="Proteomes" id="UP000256253">
    <property type="component" value="Unassembled WGS sequence"/>
</dbReference>
<dbReference type="EC" id="3.5.1.28" evidence="2"/>
<dbReference type="FunFam" id="3.40.80.10:FF:000006">
    <property type="entry name" value="N-acetylmuramoyl-L-alanine amidase"/>
    <property type="match status" value="1"/>
</dbReference>
<accession>A0A3D9URD8</accession>
<evidence type="ECO:0000259" key="6">
    <source>
        <dbReference type="SMART" id="SM00644"/>
    </source>
</evidence>
<feature type="chain" id="PRO_5017712291" description="N-acetylmuramoyl-L-alanine amidase" evidence="5">
    <location>
        <begin position="33"/>
        <end position="626"/>
    </location>
</feature>
<dbReference type="OrthoDB" id="9758772at2"/>
<evidence type="ECO:0000313" key="8">
    <source>
        <dbReference type="Proteomes" id="UP000256253"/>
    </source>
</evidence>
<dbReference type="AlphaFoldDB" id="A0A3D9URD8"/>
<dbReference type="GO" id="GO:0009253">
    <property type="term" value="P:peptidoglycan catabolic process"/>
    <property type="evidence" value="ECO:0007669"/>
    <property type="project" value="InterPro"/>
</dbReference>
<dbReference type="PANTHER" id="PTHR30417">
    <property type="entry name" value="N-ACETYLMURAMOYL-L-ALANINE AMIDASE AMID"/>
    <property type="match status" value="1"/>
</dbReference>
<feature type="signal peptide" evidence="5">
    <location>
        <begin position="1"/>
        <end position="32"/>
    </location>
</feature>
<keyword evidence="4" id="KW-0961">Cell wall biogenesis/degradation</keyword>
<comment type="catalytic activity">
    <reaction evidence="1">
        <text>Hydrolyzes the link between N-acetylmuramoyl residues and L-amino acid residues in certain cell-wall glycopeptides.</text>
        <dbReference type="EC" id="3.5.1.28"/>
    </reaction>
</comment>
<dbReference type="InterPro" id="IPR006311">
    <property type="entry name" value="TAT_signal"/>
</dbReference>
<dbReference type="EMBL" id="QTUA01000001">
    <property type="protein sequence ID" value="REF31826.1"/>
    <property type="molecule type" value="Genomic_DNA"/>
</dbReference>
<evidence type="ECO:0000256" key="3">
    <source>
        <dbReference type="ARBA" id="ARBA00022801"/>
    </source>
</evidence>
<evidence type="ECO:0000256" key="1">
    <source>
        <dbReference type="ARBA" id="ARBA00001561"/>
    </source>
</evidence>
<evidence type="ECO:0000313" key="7">
    <source>
        <dbReference type="EMBL" id="REF31826.1"/>
    </source>
</evidence>
<evidence type="ECO:0000256" key="4">
    <source>
        <dbReference type="ARBA" id="ARBA00023316"/>
    </source>
</evidence>
<proteinExistence type="predicted"/>
<name>A0A3D9URD8_9MICO</name>
<reference evidence="7 8" key="1">
    <citation type="submission" date="2018-08" db="EMBL/GenBank/DDBJ databases">
        <title>Sequencing the genomes of 1000 actinobacteria strains.</title>
        <authorList>
            <person name="Klenk H.-P."/>
        </authorList>
    </citation>
    <scope>NUCLEOTIDE SEQUENCE [LARGE SCALE GENOMIC DNA]</scope>
    <source>
        <strain evidence="7 8">DSM 22967</strain>
    </source>
</reference>
<dbReference type="GO" id="GO:0009254">
    <property type="term" value="P:peptidoglycan turnover"/>
    <property type="evidence" value="ECO:0007669"/>
    <property type="project" value="TreeGrafter"/>
</dbReference>
<sequence>MPSSHPSLSRRSFLVTALAGGAAAVAMPTALAVDQASVFRDAAAEFAVPAKLLAAFSYGQTRWVDHGGHPSRSLGYGPMHLIDGAAVAAQRAAEGKSPASAVDTLSRAAAASGIAAETLKTDPAANVRGTAALIAAIQRETGAPVGAETDPAQWYEAAATASGLAEVSAQTQFADDLLTDLRQGMTVRDGNTTFTVAPQRVGTPAGRAKVTARGAAAKKPSGPIDAPAGLGVEWVPAPYEQYGPDPGDYGNHDLAFRPRSPQLTHVVIHDTECSYELGLQLVTDPTYLAWNYTIRASDGHIAQHLQTKDVGWHAGNWYLNMHSVGLEHEGYAAQGYRWYSEAMYRRSARLTRHLCTTYGIPMDRAHIIGHDQVPGAKTASIKGMHWDPGPFWDWERYFTLMGAPLSQGTIGRRPTAGEVVRILPGFDGNVQTVEGCDGTCVEPGDHGTNFVPLRTAPDASAPLVADPGLKAGPSTTKVSDIGARATAGTEYVVAQVQGDWTAVWYLGEIGWFHNPTHSPTARVVRGRRTVTPKAATAPVYGTAYPEASAYADPADVQPISPLIYTMKAGQSYVLSDDDVPADYYRAKTFSLDTPGDHINTVGRTKYYQVNLGHRVAFVQAADVVIE</sequence>
<dbReference type="Gene3D" id="3.40.80.10">
    <property type="entry name" value="Peptidoglycan recognition protein-like"/>
    <property type="match status" value="1"/>
</dbReference>
<keyword evidence="8" id="KW-1185">Reference proteome</keyword>
<feature type="domain" description="N-acetylmuramoyl-L-alanine amidase" evidence="6">
    <location>
        <begin position="251"/>
        <end position="389"/>
    </location>
</feature>
<dbReference type="RefSeq" id="WP_115923612.1">
    <property type="nucleotide sequence ID" value="NZ_QTUA01000001.1"/>
</dbReference>